<feature type="region of interest" description="Disordered" evidence="6">
    <location>
        <begin position="143"/>
        <end position="172"/>
    </location>
</feature>
<keyword evidence="2" id="KW-1003">Cell membrane</keyword>
<keyword evidence="5 7" id="KW-0472">Membrane</keyword>
<accession>A0A6J4UVY9</accession>
<dbReference type="EMBL" id="CADCWI010000094">
    <property type="protein sequence ID" value="CAA9561509.1"/>
    <property type="molecule type" value="Genomic_DNA"/>
</dbReference>
<dbReference type="PANTHER" id="PTHR30213">
    <property type="entry name" value="INNER MEMBRANE PROTEIN YHJD"/>
    <property type="match status" value="1"/>
</dbReference>
<evidence type="ECO:0000256" key="2">
    <source>
        <dbReference type="ARBA" id="ARBA00022475"/>
    </source>
</evidence>
<evidence type="ECO:0000256" key="5">
    <source>
        <dbReference type="ARBA" id="ARBA00023136"/>
    </source>
</evidence>
<gene>
    <name evidence="8" type="ORF">AVDCRST_MAG43-1816</name>
</gene>
<organism evidence="8">
    <name type="scientific">uncultured Thermomicrobiales bacterium</name>
    <dbReference type="NCBI Taxonomy" id="1645740"/>
    <lineage>
        <taxon>Bacteria</taxon>
        <taxon>Pseudomonadati</taxon>
        <taxon>Thermomicrobiota</taxon>
        <taxon>Thermomicrobia</taxon>
        <taxon>Thermomicrobiales</taxon>
        <taxon>environmental samples</taxon>
    </lineage>
</organism>
<dbReference type="AlphaFoldDB" id="A0A6J4UVY9"/>
<feature type="transmembrane region" description="Helical" evidence="7">
    <location>
        <begin position="20"/>
        <end position="40"/>
    </location>
</feature>
<dbReference type="InterPro" id="IPR017039">
    <property type="entry name" value="Virul_fac_BrkB"/>
</dbReference>
<evidence type="ECO:0000256" key="6">
    <source>
        <dbReference type="SAM" id="MobiDB-lite"/>
    </source>
</evidence>
<dbReference type="GO" id="GO:0005886">
    <property type="term" value="C:plasma membrane"/>
    <property type="evidence" value="ECO:0007669"/>
    <property type="project" value="UniProtKB-SubCell"/>
</dbReference>
<evidence type="ECO:0000256" key="7">
    <source>
        <dbReference type="SAM" id="Phobius"/>
    </source>
</evidence>
<sequence>MLYWKGPNLKQSFQFITPGSVIATIVLLLLSGLFGIYVNFASQSTAKTYGALAGAILFLLFLRLASTVVLLGAEFNAETAKRYDSEAIRDKVTDPRKQLPGKQPTPHPQAAREAGVSQGQVAATNTNSARKLAAGEGSPATAAMAQAATTNSGSGGGANGAASYAPEDFDDPSLDERLRAIRERPFVSAAAQARDQQSHLSGTERAQQARTTLATFAVSAATAIGGIVFGTLRRANR</sequence>
<evidence type="ECO:0000313" key="8">
    <source>
        <dbReference type="EMBL" id="CAA9561509.1"/>
    </source>
</evidence>
<proteinExistence type="predicted"/>
<evidence type="ECO:0000256" key="4">
    <source>
        <dbReference type="ARBA" id="ARBA00022989"/>
    </source>
</evidence>
<protein>
    <submittedName>
        <fullName evidence="8">Uncharacterized protein</fullName>
    </submittedName>
</protein>
<keyword evidence="4 7" id="KW-1133">Transmembrane helix</keyword>
<dbReference type="Pfam" id="PF03631">
    <property type="entry name" value="Virul_fac_BrkB"/>
    <property type="match status" value="1"/>
</dbReference>
<feature type="transmembrane region" description="Helical" evidence="7">
    <location>
        <begin position="52"/>
        <end position="73"/>
    </location>
</feature>
<feature type="compositionally biased region" description="Low complexity" evidence="6">
    <location>
        <begin position="143"/>
        <end position="152"/>
    </location>
</feature>
<name>A0A6J4UVY9_9BACT</name>
<evidence type="ECO:0000256" key="1">
    <source>
        <dbReference type="ARBA" id="ARBA00004651"/>
    </source>
</evidence>
<reference evidence="8" key="1">
    <citation type="submission" date="2020-02" db="EMBL/GenBank/DDBJ databases">
        <authorList>
            <person name="Meier V. D."/>
        </authorList>
    </citation>
    <scope>NUCLEOTIDE SEQUENCE</scope>
    <source>
        <strain evidence="8">AVDCRST_MAG43</strain>
    </source>
</reference>
<comment type="subcellular location">
    <subcellularLocation>
        <location evidence="1">Cell membrane</location>
        <topology evidence="1">Multi-pass membrane protein</topology>
    </subcellularLocation>
</comment>
<evidence type="ECO:0000256" key="3">
    <source>
        <dbReference type="ARBA" id="ARBA00022692"/>
    </source>
</evidence>
<feature type="compositionally biased region" description="Basic and acidic residues" evidence="6">
    <location>
        <begin position="86"/>
        <end position="97"/>
    </location>
</feature>
<feature type="region of interest" description="Disordered" evidence="6">
    <location>
        <begin position="86"/>
        <end position="123"/>
    </location>
</feature>
<dbReference type="PANTHER" id="PTHR30213:SF0">
    <property type="entry name" value="UPF0761 MEMBRANE PROTEIN YIHY"/>
    <property type="match status" value="1"/>
</dbReference>
<feature type="transmembrane region" description="Helical" evidence="7">
    <location>
        <begin position="213"/>
        <end position="232"/>
    </location>
</feature>
<keyword evidence="3 7" id="KW-0812">Transmembrane</keyword>